<dbReference type="AlphaFoldDB" id="A0A6L3VBG5"/>
<evidence type="ECO:0000313" key="4">
    <source>
        <dbReference type="Proteomes" id="UP000481030"/>
    </source>
</evidence>
<dbReference type="PANTHER" id="PTHR11941">
    <property type="entry name" value="ENOYL-COA HYDRATASE-RELATED"/>
    <property type="match status" value="1"/>
</dbReference>
<dbReference type="Gene3D" id="1.10.12.10">
    <property type="entry name" value="Lyase 2-enoyl-coa Hydratase, Chain A, domain 2"/>
    <property type="match status" value="1"/>
</dbReference>
<evidence type="ECO:0000256" key="1">
    <source>
        <dbReference type="ARBA" id="ARBA00005254"/>
    </source>
</evidence>
<dbReference type="InterPro" id="IPR001753">
    <property type="entry name" value="Enoyl-CoA_hydra/iso"/>
</dbReference>
<evidence type="ECO:0000313" key="3">
    <source>
        <dbReference type="EMBL" id="KAB2338930.1"/>
    </source>
</evidence>
<dbReference type="EMBL" id="WBOS01000001">
    <property type="protein sequence ID" value="KAB2338930.1"/>
    <property type="molecule type" value="Genomic_DNA"/>
</dbReference>
<dbReference type="GO" id="GO:0006635">
    <property type="term" value="P:fatty acid beta-oxidation"/>
    <property type="evidence" value="ECO:0007669"/>
    <property type="project" value="TreeGrafter"/>
</dbReference>
<dbReference type="Gene3D" id="3.90.226.10">
    <property type="entry name" value="2-enoyl-CoA Hydratase, Chain A, domain 1"/>
    <property type="match status" value="1"/>
</dbReference>
<dbReference type="CDD" id="cd06558">
    <property type="entry name" value="crotonase-like"/>
    <property type="match status" value="1"/>
</dbReference>
<dbReference type="FunFam" id="1.10.12.10:FF:000001">
    <property type="entry name" value="Probable enoyl-CoA hydratase, mitochondrial"/>
    <property type="match status" value="1"/>
</dbReference>
<dbReference type="Proteomes" id="UP000481030">
    <property type="component" value="Unassembled WGS sequence"/>
</dbReference>
<keyword evidence="2" id="KW-0456">Lyase</keyword>
<dbReference type="Pfam" id="PF00378">
    <property type="entry name" value="ECH_1"/>
    <property type="match status" value="1"/>
</dbReference>
<dbReference type="InterPro" id="IPR014748">
    <property type="entry name" value="Enoyl-CoA_hydra_C"/>
</dbReference>
<gene>
    <name evidence="3" type="ORF">F7731_00165</name>
</gene>
<dbReference type="InterPro" id="IPR029045">
    <property type="entry name" value="ClpP/crotonase-like_dom_sf"/>
</dbReference>
<dbReference type="FunFam" id="3.90.226.10:FF:000009">
    <property type="entry name" value="Carnitinyl-CoA dehydratase"/>
    <property type="match status" value="1"/>
</dbReference>
<proteinExistence type="inferred from homology"/>
<keyword evidence="4" id="KW-1185">Reference proteome</keyword>
<reference evidence="3 4" key="1">
    <citation type="journal article" date="2016" name="Antonie Van Leeuwenhoek">
        <title>Bacillus depressus sp. nov., isolated from soil of a sunflower field.</title>
        <authorList>
            <person name="Wei X."/>
            <person name="Xin D."/>
            <person name="Xin Y."/>
            <person name="Zhang H."/>
            <person name="Wang T."/>
            <person name="Zhang J."/>
        </authorList>
    </citation>
    <scope>NUCLEOTIDE SEQUENCE [LARGE SCALE GENOMIC DNA]</scope>
    <source>
        <strain evidence="3 4">BZ1</strain>
    </source>
</reference>
<protein>
    <submittedName>
        <fullName evidence="3">Enoyl-CoA hydratase</fullName>
    </submittedName>
</protein>
<sequence length="239" mass="26127">MNVLSRKVVQELGEIFTEISEDPNVITVIVTGAGNRAFMAGADIKEFPSWLEKSEEELMQLTMEIHQTFNMIEHLKKPTIAALNGITLGGGCELALAFDIRIAEEQVQIGLPEVKLGLFPGGGGTQRLPRLIGPAKAKELMFTGEPISAAEALKIGLINQVTENGKALESAIVMAKKITANSLQALSRIKEAVNKGIDTSFDQAIDLEAQLLTEVFQTEDIREGVQAFIEKRKPSYKHR</sequence>
<comment type="caution">
    <text evidence="3">The sequence shown here is derived from an EMBL/GenBank/DDBJ whole genome shotgun (WGS) entry which is preliminary data.</text>
</comment>
<dbReference type="SUPFAM" id="SSF52096">
    <property type="entry name" value="ClpP/crotonase"/>
    <property type="match status" value="1"/>
</dbReference>
<evidence type="ECO:0000256" key="2">
    <source>
        <dbReference type="ARBA" id="ARBA00023239"/>
    </source>
</evidence>
<comment type="similarity">
    <text evidence="1">Belongs to the enoyl-CoA hydratase/isomerase family.</text>
</comment>
<accession>A0A6L3VBG5</accession>
<dbReference type="GO" id="GO:0016836">
    <property type="term" value="F:hydro-lyase activity"/>
    <property type="evidence" value="ECO:0007669"/>
    <property type="project" value="UniProtKB-ARBA"/>
</dbReference>
<organism evidence="3 4">
    <name type="scientific">Cytobacillus depressus</name>
    <dbReference type="NCBI Taxonomy" id="1602942"/>
    <lineage>
        <taxon>Bacteria</taxon>
        <taxon>Bacillati</taxon>
        <taxon>Bacillota</taxon>
        <taxon>Bacilli</taxon>
        <taxon>Bacillales</taxon>
        <taxon>Bacillaceae</taxon>
        <taxon>Cytobacillus</taxon>
    </lineage>
</organism>
<dbReference type="OrthoDB" id="9775794at2"/>
<dbReference type="PANTHER" id="PTHR11941:SF54">
    <property type="entry name" value="ENOYL-COA HYDRATASE, MITOCHONDRIAL"/>
    <property type="match status" value="1"/>
</dbReference>
<name>A0A6L3VBG5_9BACI</name>